<evidence type="ECO:0000256" key="3">
    <source>
        <dbReference type="PROSITE-ProRule" id="PRU00176"/>
    </source>
</evidence>
<reference evidence="7" key="1">
    <citation type="submission" date="2016-04" db="UniProtKB">
        <authorList>
            <consortium name="WormBaseParasite"/>
        </authorList>
    </citation>
    <scope>IDENTIFICATION</scope>
</reference>
<dbReference type="Gene3D" id="3.30.70.330">
    <property type="match status" value="3"/>
</dbReference>
<dbReference type="PANTHER" id="PTHR13976">
    <property type="entry name" value="HETEROGENEOUS NUCLEAR RIBONUCLEOPROTEIN-RELATED"/>
    <property type="match status" value="1"/>
</dbReference>
<keyword evidence="1" id="KW-0677">Repeat</keyword>
<dbReference type="CDD" id="cd12254">
    <property type="entry name" value="RRM_hnRNPH_ESRPs_RBM12_like"/>
    <property type="match status" value="2"/>
</dbReference>
<dbReference type="WBParaSite" id="ASIM_0001219901-mRNA-1">
    <property type="protein sequence ID" value="ASIM_0001219901-mRNA-1"/>
    <property type="gene ID" value="ASIM_0001219901"/>
</dbReference>
<sequence>MNLETTFIRLRGLPFAAKEADVREFLQGIAAESITFTLTPSGRASGECYVELGDVDDVKEALKLDRNEISGRYIEVFAVPQSELSMMIHHGIIRRKGEPESRYASNFVVRLRGLPYSATVDDIKSFFKGLDVCDVVIDKEQGGRPSGEAFVRLATKEHAELALERSRNNMGTRYIEVFRSSDEEMDNSYYTSRGIPPPLSGPVPLRGLNLAPELRYGGGYMNRFGGALLRGGMNYVRHSPYDRRYAHHRYEPNDFDEFDYDAAAKVYMRGLPYNVTAIDIEQFFKPLNCVEIKLGYNDDRRLSGDGIVLFSTMAEAHDALSRNKNNIGSRYIELFPGTSVPYPTKYTTFRLVGGTGPSGRGPFGRYTSFADDDDYVGYGFGGQQFYNDQYEGRQSRYSAREWGEPARSGPMW</sequence>
<dbReference type="GO" id="GO:0003723">
    <property type="term" value="F:RNA binding"/>
    <property type="evidence" value="ECO:0007669"/>
    <property type="project" value="UniProtKB-UniRule"/>
</dbReference>
<keyword evidence="2 3" id="KW-0694">RNA-binding</keyword>
<evidence type="ECO:0000313" key="6">
    <source>
        <dbReference type="Proteomes" id="UP000267096"/>
    </source>
</evidence>
<dbReference type="Pfam" id="PF00076">
    <property type="entry name" value="RRM_1"/>
    <property type="match status" value="3"/>
</dbReference>
<protein>
    <submittedName>
        <fullName evidence="7">Heterogeneous nuclear ribonucleoprotein F</fullName>
    </submittedName>
</protein>
<keyword evidence="6" id="KW-1185">Reference proteome</keyword>
<evidence type="ECO:0000313" key="7">
    <source>
        <dbReference type="WBParaSite" id="ASIM_0001219901-mRNA-1"/>
    </source>
</evidence>
<evidence type="ECO:0000313" key="5">
    <source>
        <dbReference type="EMBL" id="VDK45559.1"/>
    </source>
</evidence>
<dbReference type="InterPro" id="IPR012677">
    <property type="entry name" value="Nucleotide-bd_a/b_plait_sf"/>
</dbReference>
<dbReference type="InterPro" id="IPR050666">
    <property type="entry name" value="ESRP"/>
</dbReference>
<feature type="domain" description="RRM" evidence="4">
    <location>
        <begin position="264"/>
        <end position="339"/>
    </location>
</feature>
<organism evidence="7">
    <name type="scientific">Anisakis simplex</name>
    <name type="common">Herring worm</name>
    <dbReference type="NCBI Taxonomy" id="6269"/>
    <lineage>
        <taxon>Eukaryota</taxon>
        <taxon>Metazoa</taxon>
        <taxon>Ecdysozoa</taxon>
        <taxon>Nematoda</taxon>
        <taxon>Chromadorea</taxon>
        <taxon>Rhabditida</taxon>
        <taxon>Spirurina</taxon>
        <taxon>Ascaridomorpha</taxon>
        <taxon>Ascaridoidea</taxon>
        <taxon>Anisakidae</taxon>
        <taxon>Anisakis</taxon>
        <taxon>Anisakis simplex complex</taxon>
    </lineage>
</organism>
<dbReference type="InterPro" id="IPR000504">
    <property type="entry name" value="RRM_dom"/>
</dbReference>
<dbReference type="InterPro" id="IPR035979">
    <property type="entry name" value="RBD_domain_sf"/>
</dbReference>
<evidence type="ECO:0000259" key="4">
    <source>
        <dbReference type="PROSITE" id="PS50102"/>
    </source>
</evidence>
<dbReference type="Proteomes" id="UP000267096">
    <property type="component" value="Unassembled WGS sequence"/>
</dbReference>
<feature type="domain" description="RRM" evidence="4">
    <location>
        <begin position="6"/>
        <end position="81"/>
    </location>
</feature>
<name>A0A0M3JVE8_ANISI</name>
<feature type="domain" description="RRM" evidence="4">
    <location>
        <begin position="107"/>
        <end position="182"/>
    </location>
</feature>
<accession>A0A0M3JVE8</accession>
<gene>
    <name evidence="5" type="ORF">ASIM_LOCUS11665</name>
</gene>
<dbReference type="EMBL" id="UYRR01031092">
    <property type="protein sequence ID" value="VDK45559.1"/>
    <property type="molecule type" value="Genomic_DNA"/>
</dbReference>
<evidence type="ECO:0000256" key="2">
    <source>
        <dbReference type="ARBA" id="ARBA00022884"/>
    </source>
</evidence>
<dbReference type="PROSITE" id="PS50102">
    <property type="entry name" value="RRM"/>
    <property type="match status" value="3"/>
</dbReference>
<evidence type="ECO:0000256" key="1">
    <source>
        <dbReference type="ARBA" id="ARBA00022737"/>
    </source>
</evidence>
<dbReference type="OrthoDB" id="431068at2759"/>
<dbReference type="SMART" id="SM00360">
    <property type="entry name" value="RRM"/>
    <property type="match status" value="3"/>
</dbReference>
<dbReference type="AlphaFoldDB" id="A0A0M3JVE8"/>
<dbReference type="SUPFAM" id="SSF54928">
    <property type="entry name" value="RNA-binding domain, RBD"/>
    <property type="match status" value="3"/>
</dbReference>
<proteinExistence type="predicted"/>
<reference evidence="5 6" key="2">
    <citation type="submission" date="2018-11" db="EMBL/GenBank/DDBJ databases">
        <authorList>
            <consortium name="Pathogen Informatics"/>
        </authorList>
    </citation>
    <scope>NUCLEOTIDE SEQUENCE [LARGE SCALE GENOMIC DNA]</scope>
</reference>